<reference evidence="1 2" key="1">
    <citation type="submission" date="2020-08" db="EMBL/GenBank/DDBJ databases">
        <title>Sequencing the genomes of 1000 actinobacteria strains.</title>
        <authorList>
            <person name="Klenk H.-P."/>
        </authorList>
    </citation>
    <scope>NUCLEOTIDE SEQUENCE [LARGE SCALE GENOMIC DNA]</scope>
    <source>
        <strain evidence="1 2">DSM 45886</strain>
    </source>
</reference>
<keyword evidence="1" id="KW-0378">Hydrolase</keyword>
<dbReference type="GO" id="GO:0034480">
    <property type="term" value="F:phosphatidylcholine phospholipase C activity"/>
    <property type="evidence" value="ECO:0007669"/>
    <property type="project" value="UniProtKB-EC"/>
</dbReference>
<dbReference type="CDD" id="cd00257">
    <property type="entry name" value="beta-trefoil_FSCN-like"/>
    <property type="match status" value="1"/>
</dbReference>
<evidence type="ECO:0000313" key="1">
    <source>
        <dbReference type="EMBL" id="MBB4959325.1"/>
    </source>
</evidence>
<evidence type="ECO:0000313" key="2">
    <source>
        <dbReference type="Proteomes" id="UP000578819"/>
    </source>
</evidence>
<comment type="caution">
    <text evidence="1">The sequence shown here is derived from an EMBL/GenBank/DDBJ whole genome shotgun (WGS) entry which is preliminary data.</text>
</comment>
<proteinExistence type="predicted"/>
<dbReference type="Proteomes" id="UP000578819">
    <property type="component" value="Unassembled WGS sequence"/>
</dbReference>
<gene>
    <name evidence="1" type="ORF">FHR38_003058</name>
</gene>
<accession>A0A7W7ST82</accession>
<keyword evidence="2" id="KW-1185">Reference proteome</keyword>
<dbReference type="EC" id="3.1.4.3" evidence="1"/>
<sequence>MSVADFAALGNTPITIKSWFFPNVYLRMDGAGVTTFSGSGAGTVNCQFGAGPLEKFKLRPQADGSFSFESVTWPNVYLRMDGAEVPPIPGGPGGGTVNCQFGADTHEKFKLHQQADGSFAFESAAIFPNVYLRMVAHDVKAATNNGGGIVNCQVHNGNGIFGPDNAGHERFILDVAN</sequence>
<protein>
    <submittedName>
        <fullName evidence="1">Phospholipase C</fullName>
        <ecNumber evidence="1">3.1.4.3</ecNumber>
    </submittedName>
</protein>
<dbReference type="EMBL" id="JACHJW010000001">
    <property type="protein sequence ID" value="MBB4959325.1"/>
    <property type="molecule type" value="Genomic_DNA"/>
</dbReference>
<dbReference type="AlphaFoldDB" id="A0A7W7ST82"/>
<organism evidence="1 2">
    <name type="scientific">Micromonospora polyrhachis</name>
    <dbReference type="NCBI Taxonomy" id="1282883"/>
    <lineage>
        <taxon>Bacteria</taxon>
        <taxon>Bacillati</taxon>
        <taxon>Actinomycetota</taxon>
        <taxon>Actinomycetes</taxon>
        <taxon>Micromonosporales</taxon>
        <taxon>Micromonosporaceae</taxon>
        <taxon>Micromonospora</taxon>
    </lineage>
</organism>
<dbReference type="Gene3D" id="2.80.10.50">
    <property type="match status" value="1"/>
</dbReference>
<name>A0A7W7ST82_9ACTN</name>